<dbReference type="KEGG" id="ppd:Ppro_0586"/>
<dbReference type="HOGENOM" id="CLU_3061991_0_0_7"/>
<dbReference type="EMBL" id="CP000482">
    <property type="protein sequence ID" value="ABK98217.1"/>
    <property type="molecule type" value="Genomic_DNA"/>
</dbReference>
<keyword evidence="2" id="KW-1185">Reference proteome</keyword>
<organism evidence="1 2">
    <name type="scientific">Pelobacter propionicus (strain DSM 2379 / NBRC 103807 / OttBd1)</name>
    <dbReference type="NCBI Taxonomy" id="338966"/>
    <lineage>
        <taxon>Bacteria</taxon>
        <taxon>Pseudomonadati</taxon>
        <taxon>Thermodesulfobacteriota</taxon>
        <taxon>Desulfuromonadia</taxon>
        <taxon>Desulfuromonadales</taxon>
        <taxon>Desulfuromonadaceae</taxon>
        <taxon>Pelobacter</taxon>
    </lineage>
</organism>
<sequence>MNAVKDHMIEKRDRLVDLVNELKSRRFTGFIKINFSQGGITRIEQNEEILKKAT</sequence>
<protein>
    <submittedName>
        <fullName evidence="1">Uncharacterized protein</fullName>
    </submittedName>
</protein>
<reference evidence="1 2" key="1">
    <citation type="submission" date="2006-10" db="EMBL/GenBank/DDBJ databases">
        <title>Complete sequence of chromosome of Pelobacter propionicus DSM 2379.</title>
        <authorList>
            <consortium name="US DOE Joint Genome Institute"/>
            <person name="Copeland A."/>
            <person name="Lucas S."/>
            <person name="Lapidus A."/>
            <person name="Barry K."/>
            <person name="Detter J.C."/>
            <person name="Glavina del Rio T."/>
            <person name="Hammon N."/>
            <person name="Israni S."/>
            <person name="Dalin E."/>
            <person name="Tice H."/>
            <person name="Pitluck S."/>
            <person name="Saunders E."/>
            <person name="Brettin T."/>
            <person name="Bruce D."/>
            <person name="Han C."/>
            <person name="Tapia R."/>
            <person name="Schmutz J."/>
            <person name="Larimer F."/>
            <person name="Land M."/>
            <person name="Hauser L."/>
            <person name="Kyrpides N."/>
            <person name="Kim E."/>
            <person name="Lovley D."/>
            <person name="Richardson P."/>
        </authorList>
    </citation>
    <scope>NUCLEOTIDE SEQUENCE [LARGE SCALE GENOMIC DNA]</scope>
    <source>
        <strain evidence="2">DSM 2379 / NBRC 103807 / OttBd1</strain>
    </source>
</reference>
<dbReference type="AlphaFoldDB" id="A1ALJ7"/>
<gene>
    <name evidence="1" type="ordered locus">Ppro_0586</name>
</gene>
<proteinExistence type="predicted"/>
<evidence type="ECO:0000313" key="1">
    <source>
        <dbReference type="EMBL" id="ABK98217.1"/>
    </source>
</evidence>
<evidence type="ECO:0000313" key="2">
    <source>
        <dbReference type="Proteomes" id="UP000006732"/>
    </source>
</evidence>
<dbReference type="Proteomes" id="UP000006732">
    <property type="component" value="Chromosome"/>
</dbReference>
<dbReference type="STRING" id="338966.Ppro_0586"/>
<accession>A1ALJ7</accession>
<name>A1ALJ7_PELPD</name>